<dbReference type="STRING" id="595536.GCA_000178815_03596"/>
<evidence type="ECO:0000313" key="2">
    <source>
        <dbReference type="Proteomes" id="UP000230709"/>
    </source>
</evidence>
<sequence length="80" mass="9094">MSGQRERNMKPIPISAAERIAKECGYDQVIIYARRVGDDPKPHGEHVTTYGVDAAHCEVAARIGDHLKYNVFKWPRESEK</sequence>
<accession>A0A2D2CYI1</accession>
<organism evidence="1 2">
    <name type="scientific">Methylosinus trichosporium (strain ATCC 35070 / NCIMB 11131 / UNIQEM 75 / OB3b)</name>
    <dbReference type="NCBI Taxonomy" id="595536"/>
    <lineage>
        <taxon>Bacteria</taxon>
        <taxon>Pseudomonadati</taxon>
        <taxon>Pseudomonadota</taxon>
        <taxon>Alphaproteobacteria</taxon>
        <taxon>Hyphomicrobiales</taxon>
        <taxon>Methylocystaceae</taxon>
        <taxon>Methylosinus</taxon>
    </lineage>
</organism>
<dbReference type="Proteomes" id="UP000230709">
    <property type="component" value="Chromosome"/>
</dbReference>
<dbReference type="AlphaFoldDB" id="A0A2D2CYI1"/>
<dbReference type="KEGG" id="mtw:CQW49_07780"/>
<evidence type="ECO:0000313" key="1">
    <source>
        <dbReference type="EMBL" id="ATQ67803.1"/>
    </source>
</evidence>
<protein>
    <submittedName>
        <fullName evidence="1">Uncharacterized protein</fullName>
    </submittedName>
</protein>
<keyword evidence="2" id="KW-1185">Reference proteome</keyword>
<name>A0A2D2CYI1_METT3</name>
<proteinExistence type="predicted"/>
<dbReference type="EMBL" id="CP023737">
    <property type="protein sequence ID" value="ATQ67803.1"/>
    <property type="molecule type" value="Genomic_DNA"/>
</dbReference>
<reference evidence="2" key="1">
    <citation type="submission" date="2017-10" db="EMBL/GenBank/DDBJ databases">
        <title>Completed PacBio SMRT sequence of Methylosinus trichosporium OB3b reveals presence of a third large plasmid.</title>
        <authorList>
            <person name="Charles T.C."/>
            <person name="Lynch M.D.J."/>
            <person name="Heil J.R."/>
            <person name="Cheng J."/>
        </authorList>
    </citation>
    <scope>NUCLEOTIDE SEQUENCE [LARGE SCALE GENOMIC DNA]</scope>
    <source>
        <strain evidence="2">OB3b</strain>
    </source>
</reference>
<gene>
    <name evidence="1" type="ORF">CQW49_07780</name>
</gene>